<sequence>MSSSRGSTRRTKSTAANRLSTKPRKSSAYNDDFGQHLIDHGVYPEAYEHPESRNSPEPANSIQMRQELLTSRASLSPSALTESVFRDFKRKNKTKPEGIVMPNGSTDFFDGARASKVQDRVRHALDKLIIPTRHANSPVVPNFFLEVKSPDGGALVAQHQACYDGAHGARAIHALQNYEETEPIFDGNAYTYSSTYHSGTGTLQLYAHHITAPTTADEQPEYHMTQIDGWQMTGNINCFSER</sequence>
<proteinExistence type="predicted"/>
<name>A0A167FAS7_METRR</name>
<gene>
    <name evidence="2" type="ORF">NOR_03760</name>
</gene>
<evidence type="ECO:0000256" key="1">
    <source>
        <dbReference type="SAM" id="MobiDB-lite"/>
    </source>
</evidence>
<dbReference type="OrthoDB" id="5336565at2759"/>
<dbReference type="EMBL" id="AZHC01000009">
    <property type="protein sequence ID" value="OAA45006.1"/>
    <property type="molecule type" value="Genomic_DNA"/>
</dbReference>
<dbReference type="Proteomes" id="UP000243498">
    <property type="component" value="Unassembled WGS sequence"/>
</dbReference>
<dbReference type="OMA" id="IPTRHAN"/>
<comment type="caution">
    <text evidence="2">The sequence shown here is derived from an EMBL/GenBank/DDBJ whole genome shotgun (WGS) entry which is preliminary data.</text>
</comment>
<dbReference type="AlphaFoldDB" id="A0A167FAS7"/>
<dbReference type="STRING" id="1081105.A0A167FAS7"/>
<evidence type="ECO:0000313" key="3">
    <source>
        <dbReference type="Proteomes" id="UP000243498"/>
    </source>
</evidence>
<protein>
    <submittedName>
        <fullName evidence="2">Uncharacterized protein</fullName>
    </submittedName>
</protein>
<reference evidence="2 3" key="1">
    <citation type="journal article" date="2016" name="Genome Biol. Evol.">
        <title>Divergent and convergent evolution of fungal pathogenicity.</title>
        <authorList>
            <person name="Shang Y."/>
            <person name="Xiao G."/>
            <person name="Zheng P."/>
            <person name="Cen K."/>
            <person name="Zhan S."/>
            <person name="Wang C."/>
        </authorList>
    </citation>
    <scope>NUCLEOTIDE SEQUENCE [LARGE SCALE GENOMIC DNA]</scope>
    <source>
        <strain evidence="2 3">RCEF 4871</strain>
    </source>
</reference>
<evidence type="ECO:0000313" key="2">
    <source>
        <dbReference type="EMBL" id="OAA45006.1"/>
    </source>
</evidence>
<accession>A0A167FAS7</accession>
<keyword evidence="3" id="KW-1185">Reference proteome</keyword>
<feature type="region of interest" description="Disordered" evidence="1">
    <location>
        <begin position="1"/>
        <end position="35"/>
    </location>
</feature>
<organism evidence="2 3">
    <name type="scientific">Metarhizium rileyi (strain RCEF 4871)</name>
    <name type="common">Nomuraea rileyi</name>
    <dbReference type="NCBI Taxonomy" id="1649241"/>
    <lineage>
        <taxon>Eukaryota</taxon>
        <taxon>Fungi</taxon>
        <taxon>Dikarya</taxon>
        <taxon>Ascomycota</taxon>
        <taxon>Pezizomycotina</taxon>
        <taxon>Sordariomycetes</taxon>
        <taxon>Hypocreomycetidae</taxon>
        <taxon>Hypocreales</taxon>
        <taxon>Clavicipitaceae</taxon>
        <taxon>Metarhizium</taxon>
    </lineage>
</organism>